<dbReference type="InterPro" id="IPR050350">
    <property type="entry name" value="Compl-Cell_Adhes-Reg"/>
</dbReference>
<organism evidence="17 18">
    <name type="scientific">Nyctereutes procyonoides</name>
    <name type="common">Raccoon dog</name>
    <name type="synonym">Canis procyonoides</name>
    <dbReference type="NCBI Taxonomy" id="34880"/>
    <lineage>
        <taxon>Eukaryota</taxon>
        <taxon>Metazoa</taxon>
        <taxon>Chordata</taxon>
        <taxon>Craniata</taxon>
        <taxon>Vertebrata</taxon>
        <taxon>Euteleostomi</taxon>
        <taxon>Mammalia</taxon>
        <taxon>Eutheria</taxon>
        <taxon>Laurasiatheria</taxon>
        <taxon>Carnivora</taxon>
        <taxon>Caniformia</taxon>
        <taxon>Canidae</taxon>
        <taxon>Nyctereutes</taxon>
    </lineage>
</organism>
<evidence type="ECO:0000256" key="5">
    <source>
        <dbReference type="ARBA" id="ARBA00022729"/>
    </source>
</evidence>
<feature type="disulfide bond" evidence="12">
    <location>
        <begin position="272"/>
        <end position="299"/>
    </location>
</feature>
<dbReference type="FunFam" id="2.10.70.10:FF:000014">
    <property type="entry name" value="Membrane cofactor protein"/>
    <property type="match status" value="2"/>
</dbReference>
<comment type="similarity">
    <text evidence="2">Belongs to the receptors of complement activation (RCA) family.</text>
</comment>
<feature type="transmembrane region" description="Helical" evidence="14">
    <location>
        <begin position="822"/>
        <end position="845"/>
    </location>
</feature>
<keyword evidence="14" id="KW-0812">Transmembrane</keyword>
<accession>A0A811Y4J2</accession>
<keyword evidence="7" id="KW-0391">Immunity</keyword>
<feature type="disulfide bond" evidence="12">
    <location>
        <begin position="727"/>
        <end position="754"/>
    </location>
</feature>
<feature type="domain" description="Sushi" evidence="16">
    <location>
        <begin position="170"/>
        <end position="240"/>
    </location>
</feature>
<feature type="domain" description="Sushi" evidence="16">
    <location>
        <begin position="561"/>
        <end position="622"/>
    </location>
</feature>
<keyword evidence="11" id="KW-0325">Glycoprotein</keyword>
<dbReference type="EMBL" id="CAJHUB010000666">
    <property type="protein sequence ID" value="CAD7672509.1"/>
    <property type="molecule type" value="Genomic_DNA"/>
</dbReference>
<proteinExistence type="inferred from homology"/>
<sequence>MGAPQRAGAPRSTGAPRSRSPQEAPRSRPGGALLAFLVLLPLPEAWGQCKAPEQLPFAKPLRLINESEFPIGTSIKYECRPGYQKRVFSMKCLQNSVWSSVENMCKRKSCGTPPELLNGKLTVDGDARFGSTVHYACNVGYQLIGHSSISCIISDNTVVWDDDPPICETIHCEPPPDIANGNFLSTNREYFPYATVVTYRCNTGHRGEKLYELVGNPSIYCTSEDNRVGTWSDLPPQCIVLNRCTPPVIENAIRISENKSLFFLYETVSFICKPGFVMEGPSNVYCQRQNKWGPELPSCTRACQAPPEIFHGKHSARNKDSFAPGQEVFYSCEPGYELQGAASLRCTPQGDWSPAAPRCEGKSCADFLDQLPNGHVLFPISLQLGAKVSFVCDEGFRLQGSSSSYCVLVGTESLWNNSVPVCEQIFCPNPPSIPNGHHTGTSWGRIPYGKEITYTCDHHPTRGMIFNLIGESTILCTSDNQGNGIWSGPAPHCVLAGPAGYCKAPEEFPFAKPATAINESEFPIGTSLNYKCLPGYSENMFSITCLENLVWSSAKDICRRKSCGTPPEPINGMVQIITDTQFGSTVHYSCNEGYRLIGSPSAACLLSGSTVTWDKEAPMCEKIFCPNPPSIPNGHHTGTSWGRIPYGKEITYTCDHHPTSGMINLIGESTIRCTSDNQGNGIWSGPAPHCEPAGPTACPYPPKIHNGHYIGRHVSPYLPGMIVSYACDPGYLLVGRAFIFCTYQGTWSQFDHYCKEIKCILPEFMNGIQKKLHMRKVYHYGDNVTFECEVGYTLKGSPQSQCQADDTWNPPLAICTSSTRDALTTGLVFGVIFLLFIIVSCCIIIKHRKRTNTDEKPKENIHLSPQEDSGIQPQTLQTNQENSRYLPYISNSLCCQELKY</sequence>
<keyword evidence="6" id="KW-0677">Repeat</keyword>
<dbReference type="CDD" id="cd00033">
    <property type="entry name" value="CCP"/>
    <property type="match status" value="12"/>
</dbReference>
<dbReference type="FunFam" id="2.10.70.10:FF:000038">
    <property type="entry name" value="Complement component receptor type 1"/>
    <property type="match status" value="2"/>
</dbReference>
<dbReference type="SUPFAM" id="SSF57535">
    <property type="entry name" value="Complement control module/SCR domain"/>
    <property type="match status" value="12"/>
</dbReference>
<comment type="caution">
    <text evidence="17">The sequence shown here is derived from an EMBL/GenBank/DDBJ whole genome shotgun (WGS) entry which is preliminary data.</text>
</comment>
<keyword evidence="18" id="KW-1185">Reference proteome</keyword>
<evidence type="ECO:0000256" key="9">
    <source>
        <dbReference type="ARBA" id="ARBA00023136"/>
    </source>
</evidence>
<gene>
    <name evidence="17" type="ORF">NYPRO_LOCUS5304</name>
</gene>
<feature type="disulfide bond" evidence="12">
    <location>
        <begin position="502"/>
        <end position="545"/>
    </location>
</feature>
<evidence type="ECO:0000256" key="13">
    <source>
        <dbReference type="SAM" id="MobiDB-lite"/>
    </source>
</evidence>
<evidence type="ECO:0000256" key="10">
    <source>
        <dbReference type="ARBA" id="ARBA00023157"/>
    </source>
</evidence>
<feature type="disulfide bond" evidence="12">
    <location>
        <begin position="788"/>
        <end position="815"/>
    </location>
</feature>
<keyword evidence="9 14" id="KW-0472">Membrane</keyword>
<evidence type="ECO:0000256" key="2">
    <source>
        <dbReference type="ARBA" id="ARBA00010908"/>
    </source>
</evidence>
<dbReference type="GO" id="GO:0030449">
    <property type="term" value="P:regulation of complement activation"/>
    <property type="evidence" value="ECO:0007669"/>
    <property type="project" value="UniProtKB-ARBA"/>
</dbReference>
<evidence type="ECO:0000256" key="3">
    <source>
        <dbReference type="ARBA" id="ARBA00022588"/>
    </source>
</evidence>
<reference evidence="17" key="1">
    <citation type="submission" date="2020-12" db="EMBL/GenBank/DDBJ databases">
        <authorList>
            <consortium name="Molecular Ecology Group"/>
        </authorList>
    </citation>
    <scope>NUCLEOTIDE SEQUENCE</scope>
    <source>
        <strain evidence="17">TBG_1078</strain>
    </source>
</reference>
<keyword evidence="4 12" id="KW-0768">Sushi</keyword>
<evidence type="ECO:0000313" key="18">
    <source>
        <dbReference type="Proteomes" id="UP000645828"/>
    </source>
</evidence>
<evidence type="ECO:0000256" key="1">
    <source>
        <dbReference type="ARBA" id="ARBA00004370"/>
    </source>
</evidence>
<evidence type="ECO:0000259" key="16">
    <source>
        <dbReference type="PROSITE" id="PS50923"/>
    </source>
</evidence>
<feature type="compositionally biased region" description="Polar residues" evidence="13">
    <location>
        <begin position="866"/>
        <end position="876"/>
    </location>
</feature>
<dbReference type="InterPro" id="IPR035976">
    <property type="entry name" value="Sushi/SCR/CCP_sf"/>
</dbReference>
<evidence type="ECO:0000256" key="15">
    <source>
        <dbReference type="SAM" id="SignalP"/>
    </source>
</evidence>
<feature type="domain" description="Sushi" evidence="16">
    <location>
        <begin position="696"/>
        <end position="756"/>
    </location>
</feature>
<feature type="domain" description="Sushi" evidence="16">
    <location>
        <begin position="108"/>
        <end position="169"/>
    </location>
</feature>
<dbReference type="Gene3D" id="2.10.70.10">
    <property type="entry name" value="Complement Module, domain 1"/>
    <property type="match status" value="12"/>
</dbReference>
<dbReference type="AlphaFoldDB" id="A0A811Y4J2"/>
<dbReference type="GO" id="GO:0006958">
    <property type="term" value="P:complement activation, classical pathway"/>
    <property type="evidence" value="ECO:0007669"/>
    <property type="project" value="UniProtKB-KW"/>
</dbReference>
<dbReference type="FunFam" id="2.10.70.10:FF:000033">
    <property type="entry name" value="Complement receptor type 1"/>
    <property type="match status" value="1"/>
</dbReference>
<feature type="region of interest" description="Disordered" evidence="13">
    <location>
        <begin position="854"/>
        <end position="876"/>
    </location>
</feature>
<evidence type="ECO:0000256" key="14">
    <source>
        <dbReference type="SAM" id="Phobius"/>
    </source>
</evidence>
<feature type="domain" description="Sushi" evidence="16">
    <location>
        <begin position="47"/>
        <end position="107"/>
    </location>
</feature>
<dbReference type="Pfam" id="PF00084">
    <property type="entry name" value="Sushi"/>
    <property type="match status" value="12"/>
</dbReference>
<feature type="domain" description="Sushi" evidence="16">
    <location>
        <begin position="362"/>
        <end position="424"/>
    </location>
</feature>
<feature type="disulfide bond" evidence="12">
    <location>
        <begin position="332"/>
        <end position="359"/>
    </location>
</feature>
<keyword evidence="8" id="KW-0180">Complement pathway</keyword>
<dbReference type="GO" id="GO:0016020">
    <property type="term" value="C:membrane"/>
    <property type="evidence" value="ECO:0007669"/>
    <property type="project" value="UniProtKB-SubCell"/>
</dbReference>
<dbReference type="Proteomes" id="UP000645828">
    <property type="component" value="Unassembled WGS sequence"/>
</dbReference>
<evidence type="ECO:0000256" key="8">
    <source>
        <dbReference type="ARBA" id="ARBA00022875"/>
    </source>
</evidence>
<feature type="region of interest" description="Disordered" evidence="13">
    <location>
        <begin position="1"/>
        <end position="28"/>
    </location>
</feature>
<feature type="disulfide bond" evidence="12">
    <location>
        <begin position="49"/>
        <end position="92"/>
    </location>
</feature>
<evidence type="ECO:0000313" key="17">
    <source>
        <dbReference type="EMBL" id="CAD7672509.1"/>
    </source>
</evidence>
<keyword evidence="14" id="KW-1133">Transmembrane helix</keyword>
<evidence type="ECO:0000256" key="12">
    <source>
        <dbReference type="PROSITE-ProRule" id="PRU00302"/>
    </source>
</evidence>
<feature type="chain" id="PRO_5033044994" evidence="15">
    <location>
        <begin position="48"/>
        <end position="900"/>
    </location>
</feature>
<name>A0A811Y4J2_NYCPR</name>
<dbReference type="SMART" id="SM00032">
    <property type="entry name" value="CCP"/>
    <property type="match status" value="12"/>
</dbReference>
<feature type="disulfide bond" evidence="12">
    <location>
        <begin position="303"/>
        <end position="346"/>
    </location>
</feature>
<comment type="caution">
    <text evidence="12">Lacks conserved residue(s) required for the propagation of feature annotation.</text>
</comment>
<feature type="domain" description="Sushi" evidence="16">
    <location>
        <begin position="242"/>
        <end position="299"/>
    </location>
</feature>
<dbReference type="FunFam" id="2.10.70.10:FF:000070">
    <property type="entry name" value="Complement C3d receptor 2"/>
    <property type="match status" value="1"/>
</dbReference>
<evidence type="ECO:0000256" key="11">
    <source>
        <dbReference type="ARBA" id="ARBA00023180"/>
    </source>
</evidence>
<evidence type="ECO:0000256" key="6">
    <source>
        <dbReference type="ARBA" id="ARBA00022737"/>
    </source>
</evidence>
<evidence type="ECO:0000256" key="7">
    <source>
        <dbReference type="ARBA" id="ARBA00022859"/>
    </source>
</evidence>
<feature type="domain" description="Sushi" evidence="16">
    <location>
        <begin position="425"/>
        <end position="495"/>
    </location>
</feature>
<dbReference type="GO" id="GO:0045087">
    <property type="term" value="P:innate immune response"/>
    <property type="evidence" value="ECO:0007669"/>
    <property type="project" value="UniProtKB-KW"/>
</dbReference>
<dbReference type="PANTHER" id="PTHR19325">
    <property type="entry name" value="COMPLEMENT COMPONENT-RELATED SUSHI DOMAIN-CONTAINING"/>
    <property type="match status" value="1"/>
</dbReference>
<dbReference type="PROSITE" id="PS50923">
    <property type="entry name" value="SUSHI"/>
    <property type="match status" value="12"/>
</dbReference>
<dbReference type="PANTHER" id="PTHR19325:SF545">
    <property type="entry name" value="COMPLEMENT RECEPTOR TYPE 1"/>
    <property type="match status" value="1"/>
</dbReference>
<protein>
    <submittedName>
        <fullName evidence="17">(raccoon dog) hypothetical protein</fullName>
    </submittedName>
</protein>
<dbReference type="FunFam" id="2.10.70.10:FF:000044">
    <property type="entry name" value="Complement component receptor type 1"/>
    <property type="match status" value="2"/>
</dbReference>
<keyword evidence="3" id="KW-0399">Innate immunity</keyword>
<keyword evidence="5 15" id="KW-0732">Signal</keyword>
<feature type="disulfide bond" evidence="12">
    <location>
        <begin position="759"/>
        <end position="802"/>
    </location>
</feature>
<feature type="domain" description="Sushi" evidence="16">
    <location>
        <begin position="500"/>
        <end position="560"/>
    </location>
</feature>
<dbReference type="InterPro" id="IPR000436">
    <property type="entry name" value="Sushi_SCR_CCP_dom"/>
</dbReference>
<feature type="domain" description="Sushi" evidence="16">
    <location>
        <begin position="623"/>
        <end position="692"/>
    </location>
</feature>
<keyword evidence="10 12" id="KW-1015">Disulfide bond</keyword>
<comment type="subcellular location">
    <subcellularLocation>
        <location evidence="1">Membrane</location>
    </subcellularLocation>
</comment>
<evidence type="ECO:0000256" key="4">
    <source>
        <dbReference type="ARBA" id="ARBA00022659"/>
    </source>
</evidence>
<feature type="domain" description="Sushi" evidence="16">
    <location>
        <begin position="757"/>
        <end position="817"/>
    </location>
</feature>
<feature type="signal peptide" evidence="15">
    <location>
        <begin position="1"/>
        <end position="47"/>
    </location>
</feature>
<feature type="domain" description="Sushi" evidence="16">
    <location>
        <begin position="301"/>
        <end position="361"/>
    </location>
</feature>
<feature type="disulfide bond" evidence="12">
    <location>
        <begin position="698"/>
        <end position="741"/>
    </location>
</feature>